<feature type="compositionally biased region" description="Polar residues" evidence="1">
    <location>
        <begin position="105"/>
        <end position="119"/>
    </location>
</feature>
<organism evidence="2">
    <name type="scientific">Mesocestoides corti</name>
    <name type="common">Flatworm</name>
    <dbReference type="NCBI Taxonomy" id="53468"/>
    <lineage>
        <taxon>Eukaryota</taxon>
        <taxon>Metazoa</taxon>
        <taxon>Spiralia</taxon>
        <taxon>Lophotrochozoa</taxon>
        <taxon>Platyhelminthes</taxon>
        <taxon>Cestoda</taxon>
        <taxon>Eucestoda</taxon>
        <taxon>Cyclophyllidea</taxon>
        <taxon>Mesocestoididae</taxon>
        <taxon>Mesocestoides</taxon>
    </lineage>
</organism>
<protein>
    <submittedName>
        <fullName evidence="2">Uncharacterized protein</fullName>
    </submittedName>
</protein>
<proteinExistence type="predicted"/>
<evidence type="ECO:0000256" key="1">
    <source>
        <dbReference type="SAM" id="MobiDB-lite"/>
    </source>
</evidence>
<dbReference type="AlphaFoldDB" id="A0A5K3F818"/>
<evidence type="ECO:0000313" key="2">
    <source>
        <dbReference type="WBParaSite" id="MCU_005479-RA"/>
    </source>
</evidence>
<name>A0A5K3F818_MESCO</name>
<dbReference type="WBParaSite" id="MCU_005479-RA">
    <property type="protein sequence ID" value="MCU_005479-RA"/>
    <property type="gene ID" value="MCU_005479"/>
</dbReference>
<sequence>MTLQSQGVCESPILVPANRFPPIPAVGLGSKLTIHMWGVSPPPAKHDMTAVAGHPTPALPVRPSLAGGTACVALYLRVLSATPRNCRPAGGKGGERDDSIGMVTDSVTQPTETRGTATT</sequence>
<feature type="region of interest" description="Disordered" evidence="1">
    <location>
        <begin position="85"/>
        <end position="119"/>
    </location>
</feature>
<accession>A0A5K3F818</accession>
<reference evidence="2" key="1">
    <citation type="submission" date="2019-11" db="UniProtKB">
        <authorList>
            <consortium name="WormBaseParasite"/>
        </authorList>
    </citation>
    <scope>IDENTIFICATION</scope>
</reference>